<evidence type="ECO:0000313" key="2">
    <source>
        <dbReference type="Proteomes" id="UP001163324"/>
    </source>
</evidence>
<accession>A0ACC0UXI3</accession>
<name>A0ACC0UXI3_9HYPO</name>
<dbReference type="Proteomes" id="UP001163324">
    <property type="component" value="Chromosome 6"/>
</dbReference>
<sequence length="273" mass="28999">MLFPKSLLAILAVNVFGVMAQEDPAAAAAGDEPPAFTPPEVTPLKADIKATFPDADILGIKLVNGHPTNALIEVENHEPGSIQLAFVSGSLLSTKAPRSEDAPAWESILRNLTAVQYNVQVPAGETRSLPFSFALDAMPQDVVVQLSAVVIGEKGNIFQVPVFDDKATIVDPPVSFLDPQIIFLYLVLLAVFSGAGYFVYKTWIEALFPQAKRSGAGKPKTKKVEVTPDVVATAAATGADAGSYDQSWIPDHHINRPSAKRVKSGAGAKGKKE</sequence>
<keyword evidence="2" id="KW-1185">Reference proteome</keyword>
<dbReference type="EMBL" id="CM047945">
    <property type="protein sequence ID" value="KAI9898228.1"/>
    <property type="molecule type" value="Genomic_DNA"/>
</dbReference>
<proteinExistence type="predicted"/>
<reference evidence="1" key="1">
    <citation type="submission" date="2022-10" db="EMBL/GenBank/DDBJ databases">
        <title>Complete Genome of Trichothecium roseum strain YXFP-22015, a Plant Pathogen Isolated from Citrus.</title>
        <authorList>
            <person name="Wang Y."/>
            <person name="Zhu L."/>
        </authorList>
    </citation>
    <scope>NUCLEOTIDE SEQUENCE</scope>
    <source>
        <strain evidence="1">YXFP-22015</strain>
    </source>
</reference>
<comment type="caution">
    <text evidence="1">The sequence shown here is derived from an EMBL/GenBank/DDBJ whole genome shotgun (WGS) entry which is preliminary data.</text>
</comment>
<organism evidence="1 2">
    <name type="scientific">Trichothecium roseum</name>
    <dbReference type="NCBI Taxonomy" id="47278"/>
    <lineage>
        <taxon>Eukaryota</taxon>
        <taxon>Fungi</taxon>
        <taxon>Dikarya</taxon>
        <taxon>Ascomycota</taxon>
        <taxon>Pezizomycotina</taxon>
        <taxon>Sordariomycetes</taxon>
        <taxon>Hypocreomycetidae</taxon>
        <taxon>Hypocreales</taxon>
        <taxon>Hypocreales incertae sedis</taxon>
        <taxon>Trichothecium</taxon>
    </lineage>
</organism>
<gene>
    <name evidence="1" type="ORF">N3K66_006588</name>
</gene>
<evidence type="ECO:0000313" key="1">
    <source>
        <dbReference type="EMBL" id="KAI9898228.1"/>
    </source>
</evidence>
<protein>
    <submittedName>
        <fullName evidence="1">Uncharacterized protein</fullName>
    </submittedName>
</protein>